<dbReference type="EMBL" id="SMKU01000653">
    <property type="protein sequence ID" value="TDD59605.1"/>
    <property type="molecule type" value="Genomic_DNA"/>
</dbReference>
<accession>A0A4R4ZM11</accession>
<dbReference type="Proteomes" id="UP000294513">
    <property type="component" value="Unassembled WGS sequence"/>
</dbReference>
<evidence type="ECO:0000313" key="1">
    <source>
        <dbReference type="EMBL" id="TDD59605.1"/>
    </source>
</evidence>
<protein>
    <submittedName>
        <fullName evidence="1">Uncharacterized protein</fullName>
    </submittedName>
</protein>
<reference evidence="1 2" key="1">
    <citation type="submission" date="2019-03" db="EMBL/GenBank/DDBJ databases">
        <title>Draft genome sequences of novel Actinobacteria.</title>
        <authorList>
            <person name="Sahin N."/>
            <person name="Ay H."/>
            <person name="Saygin H."/>
        </authorList>
    </citation>
    <scope>NUCLEOTIDE SEQUENCE [LARGE SCALE GENOMIC DNA]</scope>
    <source>
        <strain evidence="1 2">H3C3</strain>
    </source>
</reference>
<dbReference type="RefSeq" id="WP_131903747.1">
    <property type="nucleotide sequence ID" value="NZ_SMKU01000653.1"/>
</dbReference>
<proteinExistence type="predicted"/>
<organism evidence="1 2">
    <name type="scientific">Actinomadura rubrisoli</name>
    <dbReference type="NCBI Taxonomy" id="2530368"/>
    <lineage>
        <taxon>Bacteria</taxon>
        <taxon>Bacillati</taxon>
        <taxon>Actinomycetota</taxon>
        <taxon>Actinomycetes</taxon>
        <taxon>Streptosporangiales</taxon>
        <taxon>Thermomonosporaceae</taxon>
        <taxon>Actinomadura</taxon>
    </lineage>
</organism>
<name>A0A4R4ZM11_9ACTN</name>
<sequence length="202" mass="21813">MPEFAAIPAACFKPSDGTLARYMPQAGQPETDTDRARSGRPLEYASCTWQEPLSAPKGKTLTSRWLRVAVRLHAGAAGITEAKDTYGAAWRSSSAGTESSSFGSIHQEAPEVVPGIGDEAFVRHITAKTSLGESGRMSITVRLKNTVVTVEFQGARYPLDRDGVIQRSKAIPLDKPTMREAVMAFGRDVSSSLAACKPCRRR</sequence>
<comment type="caution">
    <text evidence="1">The sequence shown here is derived from an EMBL/GenBank/DDBJ whole genome shotgun (WGS) entry which is preliminary data.</text>
</comment>
<evidence type="ECO:0000313" key="2">
    <source>
        <dbReference type="Proteomes" id="UP000294513"/>
    </source>
</evidence>
<gene>
    <name evidence="1" type="ORF">E1298_46525</name>
</gene>
<keyword evidence="2" id="KW-1185">Reference proteome</keyword>
<dbReference type="AlphaFoldDB" id="A0A4R4ZM11"/>
<dbReference type="OrthoDB" id="3479522at2"/>